<evidence type="ECO:0000313" key="2">
    <source>
        <dbReference type="Proteomes" id="UP000593561"/>
    </source>
</evidence>
<dbReference type="EMBL" id="JABFAC010000011">
    <property type="protein sequence ID" value="MBA0629044.1"/>
    <property type="molecule type" value="Genomic_DNA"/>
</dbReference>
<reference evidence="1 2" key="1">
    <citation type="journal article" date="2019" name="Genome Biol. Evol.">
        <title>Insights into the evolution of the New World diploid cottons (Gossypium, subgenus Houzingenia) based on genome sequencing.</title>
        <authorList>
            <person name="Grover C.E."/>
            <person name="Arick M.A. 2nd"/>
            <person name="Thrash A."/>
            <person name="Conover J.L."/>
            <person name="Sanders W.S."/>
            <person name="Peterson D.G."/>
            <person name="Frelichowski J.E."/>
            <person name="Scheffler J.A."/>
            <person name="Scheffler B.E."/>
            <person name="Wendel J.F."/>
        </authorList>
    </citation>
    <scope>NUCLEOTIDE SEQUENCE [LARGE SCALE GENOMIC DNA]</scope>
    <source>
        <strain evidence="1">27</strain>
        <tissue evidence="1">Leaf</tissue>
    </source>
</reference>
<comment type="caution">
    <text evidence="1">The sequence shown here is derived from an EMBL/GenBank/DDBJ whole genome shotgun (WGS) entry which is preliminary data.</text>
</comment>
<dbReference type="AlphaFoldDB" id="A0A7J8SSE0"/>
<accession>A0A7J8SSE0</accession>
<evidence type="ECO:0008006" key="3">
    <source>
        <dbReference type="Google" id="ProtNLM"/>
    </source>
</evidence>
<proteinExistence type="predicted"/>
<name>A0A7J8SSE0_GOSDV</name>
<sequence>MFAAEALVCVQAIRFGVESDFLRVEVEGRQTNKVAHILANEGLIGCVNTYLASSLSSSIARAIEVDRQGGRGGN</sequence>
<organism evidence="1 2">
    <name type="scientific">Gossypium davidsonii</name>
    <name type="common">Davidson's cotton</name>
    <name type="synonym">Gossypium klotzschianum subsp. davidsonii</name>
    <dbReference type="NCBI Taxonomy" id="34287"/>
    <lineage>
        <taxon>Eukaryota</taxon>
        <taxon>Viridiplantae</taxon>
        <taxon>Streptophyta</taxon>
        <taxon>Embryophyta</taxon>
        <taxon>Tracheophyta</taxon>
        <taxon>Spermatophyta</taxon>
        <taxon>Magnoliopsida</taxon>
        <taxon>eudicotyledons</taxon>
        <taxon>Gunneridae</taxon>
        <taxon>Pentapetalae</taxon>
        <taxon>rosids</taxon>
        <taxon>malvids</taxon>
        <taxon>Malvales</taxon>
        <taxon>Malvaceae</taxon>
        <taxon>Malvoideae</taxon>
        <taxon>Gossypium</taxon>
    </lineage>
</organism>
<keyword evidence="2" id="KW-1185">Reference proteome</keyword>
<gene>
    <name evidence="1" type="ORF">Godav_023663</name>
</gene>
<dbReference type="Proteomes" id="UP000593561">
    <property type="component" value="Unassembled WGS sequence"/>
</dbReference>
<evidence type="ECO:0000313" key="1">
    <source>
        <dbReference type="EMBL" id="MBA0629044.1"/>
    </source>
</evidence>
<protein>
    <recommendedName>
        <fullName evidence="3">RNase H type-1 domain-containing protein</fullName>
    </recommendedName>
</protein>